<keyword evidence="2" id="KW-1185">Reference proteome</keyword>
<comment type="caution">
    <text evidence="1">The sequence shown here is derived from an EMBL/GenBank/DDBJ whole genome shotgun (WGS) entry which is preliminary data.</text>
</comment>
<dbReference type="EMBL" id="CAKXZT010000166">
    <property type="protein sequence ID" value="CAH2408377.1"/>
    <property type="molecule type" value="Genomic_DNA"/>
</dbReference>
<organism evidence="1 2">
    <name type="scientific">Mesorhizobium escarrei</name>
    <dbReference type="NCBI Taxonomy" id="666018"/>
    <lineage>
        <taxon>Bacteria</taxon>
        <taxon>Pseudomonadati</taxon>
        <taxon>Pseudomonadota</taxon>
        <taxon>Alphaproteobacteria</taxon>
        <taxon>Hyphomicrobiales</taxon>
        <taxon>Phyllobacteriaceae</taxon>
        <taxon>Mesorhizobium</taxon>
    </lineage>
</organism>
<proteinExistence type="predicted"/>
<protein>
    <submittedName>
        <fullName evidence="1">Uncharacterized protein</fullName>
    </submittedName>
</protein>
<evidence type="ECO:0000313" key="1">
    <source>
        <dbReference type="EMBL" id="CAH2408377.1"/>
    </source>
</evidence>
<sequence>MRTEILHRTNGVKGARIVLTVVLYLGRDHRQST</sequence>
<reference evidence="1 2" key="1">
    <citation type="submission" date="2022-03" db="EMBL/GenBank/DDBJ databases">
        <authorList>
            <person name="Brunel B."/>
        </authorList>
    </citation>
    <scope>NUCLEOTIDE SEQUENCE [LARGE SCALE GENOMIC DNA]</scope>
    <source>
        <strain evidence="1">STM5069sample</strain>
    </source>
</reference>
<evidence type="ECO:0000313" key="2">
    <source>
        <dbReference type="Proteomes" id="UP001153050"/>
    </source>
</evidence>
<gene>
    <name evidence="1" type="ORF">MES5069_680082</name>
</gene>
<dbReference type="Proteomes" id="UP001153050">
    <property type="component" value="Unassembled WGS sequence"/>
</dbReference>
<name>A0ABM9EG92_9HYPH</name>
<accession>A0ABM9EG92</accession>